<dbReference type="Proteomes" id="UP000605848">
    <property type="component" value="Unassembled WGS sequence"/>
</dbReference>
<comment type="caution">
    <text evidence="3">The sequence shown here is derived from an EMBL/GenBank/DDBJ whole genome shotgun (WGS) entry which is preliminary data.</text>
</comment>
<accession>A0A936ZEB5</accession>
<dbReference type="EMBL" id="JAEQMY010000004">
    <property type="protein sequence ID" value="MBL0403209.1"/>
    <property type="molecule type" value="Genomic_DNA"/>
</dbReference>
<dbReference type="RefSeq" id="WP_202056219.1">
    <property type="nucleotide sequence ID" value="NZ_JAEQMY010000004.1"/>
</dbReference>
<gene>
    <name evidence="3" type="ORF">JKG68_04460</name>
</gene>
<dbReference type="PANTHER" id="PTHR44520">
    <property type="entry name" value="RESPONSE REGULATOR RCP1-RELATED"/>
    <property type="match status" value="1"/>
</dbReference>
<evidence type="ECO:0000256" key="1">
    <source>
        <dbReference type="PROSITE-ProRule" id="PRU00169"/>
    </source>
</evidence>
<evidence type="ECO:0000313" key="3">
    <source>
        <dbReference type="EMBL" id="MBL0403209.1"/>
    </source>
</evidence>
<dbReference type="AlphaFoldDB" id="A0A936ZEB5"/>
<dbReference type="SMART" id="SM00448">
    <property type="entry name" value="REC"/>
    <property type="match status" value="1"/>
</dbReference>
<dbReference type="PANTHER" id="PTHR44520:SF1">
    <property type="entry name" value="TWO-COMPONENT SYSTEM REGULATORY PROTEIN"/>
    <property type="match status" value="1"/>
</dbReference>
<dbReference type="CDD" id="cd17557">
    <property type="entry name" value="REC_Rcp-like"/>
    <property type="match status" value="1"/>
</dbReference>
<sequence length="149" mass="16694">MSQDEGMVLIVEDNADDRDLLARAFKKAGIAVPLWFAKDGDEAVAYLEQTATDPMQASPFIILLDLKLPRRSGFEVLEWIKGTARLRRIPVIILTSSRENVDLERAYDLGANSYLVKPARPEALREMVEQINAYWLGLNEMAIQGSSLS</sequence>
<feature type="domain" description="Response regulatory" evidence="2">
    <location>
        <begin position="7"/>
        <end position="132"/>
    </location>
</feature>
<keyword evidence="4" id="KW-1185">Reference proteome</keyword>
<dbReference type="Gene3D" id="3.40.50.2300">
    <property type="match status" value="1"/>
</dbReference>
<dbReference type="InterPro" id="IPR052893">
    <property type="entry name" value="TCS_response_regulator"/>
</dbReference>
<name>A0A936ZEB5_9HYPH</name>
<dbReference type="SUPFAM" id="SSF52172">
    <property type="entry name" value="CheY-like"/>
    <property type="match status" value="1"/>
</dbReference>
<proteinExistence type="predicted"/>
<feature type="modified residue" description="4-aspartylphosphate" evidence="1">
    <location>
        <position position="65"/>
    </location>
</feature>
<dbReference type="GO" id="GO:0000160">
    <property type="term" value="P:phosphorelay signal transduction system"/>
    <property type="evidence" value="ECO:0007669"/>
    <property type="project" value="InterPro"/>
</dbReference>
<reference evidence="3" key="1">
    <citation type="submission" date="2021-01" db="EMBL/GenBank/DDBJ databases">
        <title>Microvirga sp.</title>
        <authorList>
            <person name="Kim M.K."/>
        </authorList>
    </citation>
    <scope>NUCLEOTIDE SEQUENCE</scope>
    <source>
        <strain evidence="3">5420S-16</strain>
    </source>
</reference>
<organism evidence="3 4">
    <name type="scientific">Microvirga aerilata</name>
    <dbReference type="NCBI Taxonomy" id="670292"/>
    <lineage>
        <taxon>Bacteria</taxon>
        <taxon>Pseudomonadati</taxon>
        <taxon>Pseudomonadota</taxon>
        <taxon>Alphaproteobacteria</taxon>
        <taxon>Hyphomicrobiales</taxon>
        <taxon>Methylobacteriaceae</taxon>
        <taxon>Microvirga</taxon>
    </lineage>
</organism>
<evidence type="ECO:0000259" key="2">
    <source>
        <dbReference type="PROSITE" id="PS50110"/>
    </source>
</evidence>
<dbReference type="InterPro" id="IPR011006">
    <property type="entry name" value="CheY-like_superfamily"/>
</dbReference>
<keyword evidence="1" id="KW-0597">Phosphoprotein</keyword>
<dbReference type="InterPro" id="IPR001789">
    <property type="entry name" value="Sig_transdc_resp-reg_receiver"/>
</dbReference>
<dbReference type="PROSITE" id="PS50110">
    <property type="entry name" value="RESPONSE_REGULATORY"/>
    <property type="match status" value="1"/>
</dbReference>
<protein>
    <submittedName>
        <fullName evidence="3">Response regulator</fullName>
    </submittedName>
</protein>
<evidence type="ECO:0000313" key="4">
    <source>
        <dbReference type="Proteomes" id="UP000605848"/>
    </source>
</evidence>
<dbReference type="Pfam" id="PF00072">
    <property type="entry name" value="Response_reg"/>
    <property type="match status" value="1"/>
</dbReference>